<evidence type="ECO:0000256" key="7">
    <source>
        <dbReference type="ARBA" id="ARBA00023140"/>
    </source>
</evidence>
<feature type="binding site" evidence="10">
    <location>
        <position position="211"/>
    </location>
    <ligand>
        <name>FAD</name>
        <dbReference type="ChEBI" id="CHEBI:57692"/>
    </ligand>
</feature>
<dbReference type="InterPro" id="IPR023209">
    <property type="entry name" value="DAO"/>
</dbReference>
<proteinExistence type="inferred from homology"/>
<dbReference type="SUPFAM" id="SSF51971">
    <property type="entry name" value="Nucleotide-binding domain"/>
    <property type="match status" value="1"/>
</dbReference>
<keyword evidence="7" id="KW-0576">Peroxisome</keyword>
<comment type="catalytic activity">
    <reaction evidence="9">
        <text>a D-alpha-amino acid + O2 + H2O = a 2-oxocarboxylate + H2O2 + NH4(+)</text>
        <dbReference type="Rhea" id="RHEA:21816"/>
        <dbReference type="ChEBI" id="CHEBI:15377"/>
        <dbReference type="ChEBI" id="CHEBI:15379"/>
        <dbReference type="ChEBI" id="CHEBI:16240"/>
        <dbReference type="ChEBI" id="CHEBI:28938"/>
        <dbReference type="ChEBI" id="CHEBI:35179"/>
        <dbReference type="ChEBI" id="CHEBI:59871"/>
        <dbReference type="EC" id="1.4.3.3"/>
    </reaction>
    <physiologicalReaction direction="left-to-right" evidence="9">
        <dbReference type="Rhea" id="RHEA:21817"/>
    </physiologicalReaction>
</comment>
<dbReference type="PIRSF" id="PIRSF000189">
    <property type="entry name" value="D-aa_oxidase"/>
    <property type="match status" value="1"/>
</dbReference>
<reference evidence="12" key="1">
    <citation type="submission" date="2023-08" db="EMBL/GenBank/DDBJ databases">
        <title>Black Yeasts Isolated from many extreme environments.</title>
        <authorList>
            <person name="Coleine C."/>
            <person name="Stajich J.E."/>
            <person name="Selbmann L."/>
        </authorList>
    </citation>
    <scope>NUCLEOTIDE SEQUENCE</scope>
    <source>
        <strain evidence="12">CCFEE 5401</strain>
    </source>
</reference>
<dbReference type="SUPFAM" id="SSF54373">
    <property type="entry name" value="FAD-linked reductases, C-terminal domain"/>
    <property type="match status" value="1"/>
</dbReference>
<feature type="binding site" evidence="10">
    <location>
        <position position="349"/>
    </location>
    <ligand>
        <name>D-dopa</name>
        <dbReference type="ChEBI" id="CHEBI:149689"/>
    </ligand>
</feature>
<feature type="binding site" evidence="10">
    <location>
        <position position="258"/>
    </location>
    <ligand>
        <name>D-dopa</name>
        <dbReference type="ChEBI" id="CHEBI:149689"/>
    </ligand>
</feature>
<sequence>MGSNIVVVGAGVTGLTTALLLAREERHSITIVAKHMPGDYDIEYASPWAGANYLPIHPPSPGLMEKDRVAKPGTPSQSYERDTWPELARLAQDLPEAGVHFQDTVIYRRAKDKGTAVGDWFAELINEDAWFKDVVPDFRILSKAKDKLPEGVDGGTAFTSVCINTALYLPWLASQCLKHGVVIHRGIVSHIAEATHLHHSGKRAELVVNCTGISSLHLGGVEDKAIYPARGQIVVVRNDPHIMASTSGTDDGPDEATYIMHRAAGGGCVLGGCLQKDNWESQPDPNLAIRIMKRAIELCPKLVPEGKGIEALSIIRHGVGLRPMRTGGMRVERDTIDGVQVVHNYGHGGYGYQTSYGCAAAAKKLVDETLGQVRARL</sequence>
<keyword evidence="6" id="KW-0560">Oxidoreductase</keyword>
<comment type="subcellular location">
    <subcellularLocation>
        <location evidence="2">Peroxisome matrix</location>
    </subcellularLocation>
</comment>
<evidence type="ECO:0000256" key="1">
    <source>
        <dbReference type="ARBA" id="ARBA00001974"/>
    </source>
</evidence>
<evidence type="ECO:0000256" key="6">
    <source>
        <dbReference type="ARBA" id="ARBA00023002"/>
    </source>
</evidence>
<evidence type="ECO:0000256" key="3">
    <source>
        <dbReference type="ARBA" id="ARBA00006730"/>
    </source>
</evidence>
<protein>
    <recommendedName>
        <fullName evidence="8">D-amino-acid oxidase</fullName>
        <ecNumber evidence="8">1.4.3.3</ecNumber>
    </recommendedName>
</protein>
<dbReference type="EC" id="1.4.3.3" evidence="8"/>
<name>A0AAN7YMU0_9PEZI</name>
<feature type="binding site" evidence="10">
    <location>
        <position position="322"/>
    </location>
    <ligand>
        <name>D-dopa</name>
        <dbReference type="ChEBI" id="CHEBI:149689"/>
    </ligand>
</feature>
<comment type="caution">
    <text evidence="12">The sequence shown here is derived from an EMBL/GenBank/DDBJ whole genome shotgun (WGS) entry which is preliminary data.</text>
</comment>
<evidence type="ECO:0000256" key="5">
    <source>
        <dbReference type="ARBA" id="ARBA00022827"/>
    </source>
</evidence>
<dbReference type="PROSITE" id="PS00677">
    <property type="entry name" value="DAO"/>
    <property type="match status" value="1"/>
</dbReference>
<dbReference type="GO" id="GO:0071949">
    <property type="term" value="F:FAD binding"/>
    <property type="evidence" value="ECO:0007669"/>
    <property type="project" value="InterPro"/>
</dbReference>
<keyword evidence="5 10" id="KW-0274">FAD</keyword>
<accession>A0AAN7YMU0</accession>
<organism evidence="12 13">
    <name type="scientific">Meristemomyces frigidus</name>
    <dbReference type="NCBI Taxonomy" id="1508187"/>
    <lineage>
        <taxon>Eukaryota</taxon>
        <taxon>Fungi</taxon>
        <taxon>Dikarya</taxon>
        <taxon>Ascomycota</taxon>
        <taxon>Pezizomycotina</taxon>
        <taxon>Dothideomycetes</taxon>
        <taxon>Dothideomycetidae</taxon>
        <taxon>Mycosphaerellales</taxon>
        <taxon>Teratosphaeriaceae</taxon>
        <taxon>Meristemomyces</taxon>
    </lineage>
</organism>
<dbReference type="InterPro" id="IPR006076">
    <property type="entry name" value="FAD-dep_OxRdtase"/>
</dbReference>
<evidence type="ECO:0000313" key="13">
    <source>
        <dbReference type="Proteomes" id="UP001310890"/>
    </source>
</evidence>
<dbReference type="Pfam" id="PF01266">
    <property type="entry name" value="DAO"/>
    <property type="match status" value="1"/>
</dbReference>
<dbReference type="PANTHER" id="PTHR11530:SF16">
    <property type="entry name" value="D-AMINO ACID OXIDASE (AFU_ORTHOLOGUE AFUA_5G11290)"/>
    <property type="match status" value="1"/>
</dbReference>
<evidence type="ECO:0000259" key="11">
    <source>
        <dbReference type="Pfam" id="PF01266"/>
    </source>
</evidence>
<dbReference type="GO" id="GO:0019478">
    <property type="term" value="P:D-amino acid catabolic process"/>
    <property type="evidence" value="ECO:0007669"/>
    <property type="project" value="TreeGrafter"/>
</dbReference>
<dbReference type="EMBL" id="JAVRRL010000005">
    <property type="protein sequence ID" value="KAK5117352.1"/>
    <property type="molecule type" value="Genomic_DNA"/>
</dbReference>
<dbReference type="FunFam" id="3.30.9.10:FF:000018">
    <property type="entry name" value="D-amino acid oxidase, putative"/>
    <property type="match status" value="1"/>
</dbReference>
<dbReference type="AlphaFoldDB" id="A0AAN7YMU0"/>
<keyword evidence="4" id="KW-0285">Flavoprotein</keyword>
<evidence type="ECO:0000256" key="9">
    <source>
        <dbReference type="ARBA" id="ARBA00049547"/>
    </source>
</evidence>
<dbReference type="GO" id="GO:0005782">
    <property type="term" value="C:peroxisomal matrix"/>
    <property type="evidence" value="ECO:0007669"/>
    <property type="project" value="UniProtKB-SubCell"/>
</dbReference>
<evidence type="ECO:0000313" key="12">
    <source>
        <dbReference type="EMBL" id="KAK5117352.1"/>
    </source>
</evidence>
<evidence type="ECO:0000256" key="8">
    <source>
        <dbReference type="ARBA" id="ARBA00039101"/>
    </source>
</evidence>
<dbReference type="InterPro" id="IPR006181">
    <property type="entry name" value="D-amino_acid_oxidase_CS"/>
</dbReference>
<comment type="cofactor">
    <cofactor evidence="1 10">
        <name>FAD</name>
        <dbReference type="ChEBI" id="CHEBI:57692"/>
    </cofactor>
</comment>
<evidence type="ECO:0000256" key="10">
    <source>
        <dbReference type="PIRSR" id="PIRSR000189-1"/>
    </source>
</evidence>
<dbReference type="Gene3D" id="3.40.50.720">
    <property type="entry name" value="NAD(P)-binding Rossmann-like Domain"/>
    <property type="match status" value="1"/>
</dbReference>
<comment type="similarity">
    <text evidence="3">Belongs to the DAMOX/DASOX family.</text>
</comment>
<evidence type="ECO:0000256" key="4">
    <source>
        <dbReference type="ARBA" id="ARBA00022630"/>
    </source>
</evidence>
<gene>
    <name evidence="12" type="ORF">LTR62_005969</name>
</gene>
<evidence type="ECO:0000256" key="2">
    <source>
        <dbReference type="ARBA" id="ARBA00004253"/>
    </source>
</evidence>
<dbReference type="Proteomes" id="UP001310890">
    <property type="component" value="Unassembled WGS sequence"/>
</dbReference>
<dbReference type="PANTHER" id="PTHR11530">
    <property type="entry name" value="D-AMINO ACID OXIDASE"/>
    <property type="match status" value="1"/>
</dbReference>
<dbReference type="Gene3D" id="3.30.9.10">
    <property type="entry name" value="D-Amino Acid Oxidase, subunit A, domain 2"/>
    <property type="match status" value="1"/>
</dbReference>
<feature type="domain" description="FAD dependent oxidoreductase" evidence="11">
    <location>
        <begin position="5"/>
        <end position="362"/>
    </location>
</feature>
<dbReference type="GO" id="GO:0003884">
    <property type="term" value="F:D-amino-acid oxidase activity"/>
    <property type="evidence" value="ECO:0007669"/>
    <property type="project" value="UniProtKB-EC"/>
</dbReference>